<sequence length="203" mass="21593">MNIGSLIRGLLGETKPGDAKQLDMKTGQVVRGVVLSVSEDGQEAVVQIQGVKVRAVLETPMQAGQATLLQVQPPMDNGMMVLKPLADSPYIALPAQSMAEVLNSLGLPDTHETRTMVQAMQASGVPLTKENAELFTRIMQLKPASVPAEQWIQSAAIALQRGLPVTGESVRGLQQAVFGAPVHELLAVLDEQLQNMQGAPAQN</sequence>
<organism evidence="1 2">
    <name type="scientific">Paenibacillus chibensis</name>
    <dbReference type="NCBI Taxonomy" id="59846"/>
    <lineage>
        <taxon>Bacteria</taxon>
        <taxon>Bacillati</taxon>
        <taxon>Bacillota</taxon>
        <taxon>Bacilli</taxon>
        <taxon>Bacillales</taxon>
        <taxon>Paenibacillaceae</taxon>
        <taxon>Paenibacillus</taxon>
    </lineage>
</organism>
<evidence type="ECO:0000313" key="2">
    <source>
        <dbReference type="Proteomes" id="UP001343257"/>
    </source>
</evidence>
<evidence type="ECO:0000313" key="1">
    <source>
        <dbReference type="EMBL" id="MED5019861.1"/>
    </source>
</evidence>
<name>A0ABU6PYB0_9BACL</name>
<feature type="non-terminal residue" evidence="1">
    <location>
        <position position="203"/>
    </location>
</feature>
<accession>A0ABU6PYB0</accession>
<dbReference type="EMBL" id="JARTLD010000057">
    <property type="protein sequence ID" value="MED5019861.1"/>
    <property type="molecule type" value="Genomic_DNA"/>
</dbReference>
<dbReference type="Proteomes" id="UP001343257">
    <property type="component" value="Unassembled WGS sequence"/>
</dbReference>
<comment type="caution">
    <text evidence="1">The sequence shown here is derived from an EMBL/GenBank/DDBJ whole genome shotgun (WGS) entry which is preliminary data.</text>
</comment>
<keyword evidence="2" id="KW-1185">Reference proteome</keyword>
<protein>
    <submittedName>
        <fullName evidence="1">Uncharacterized protein</fullName>
    </submittedName>
</protein>
<proteinExistence type="predicted"/>
<reference evidence="1 2" key="1">
    <citation type="submission" date="2023-03" db="EMBL/GenBank/DDBJ databases">
        <title>Bacillus Genome Sequencing.</title>
        <authorList>
            <person name="Dunlap C."/>
        </authorList>
    </citation>
    <scope>NUCLEOTIDE SEQUENCE [LARGE SCALE GENOMIC DNA]</scope>
    <source>
        <strain evidence="1 2">NRS-52</strain>
    </source>
</reference>
<gene>
    <name evidence="1" type="ORF">P9847_21520</name>
</gene>